<dbReference type="EMBL" id="BAAAPH010000005">
    <property type="protein sequence ID" value="GAA1562060.1"/>
    <property type="molecule type" value="Genomic_DNA"/>
</dbReference>
<dbReference type="Gene3D" id="1.10.3720.10">
    <property type="entry name" value="MetI-like"/>
    <property type="match status" value="1"/>
</dbReference>
<feature type="transmembrane region" description="Helical" evidence="7">
    <location>
        <begin position="281"/>
        <end position="307"/>
    </location>
</feature>
<comment type="subcellular location">
    <subcellularLocation>
        <location evidence="1 7">Cell membrane</location>
        <topology evidence="1 7">Multi-pass membrane protein</topology>
    </subcellularLocation>
</comment>
<dbReference type="RefSeq" id="WP_344232975.1">
    <property type="nucleotide sequence ID" value="NZ_BAAAPH010000005.1"/>
</dbReference>
<comment type="similarity">
    <text evidence="7">Belongs to the binding-protein-dependent transport system permease family.</text>
</comment>
<comment type="caution">
    <text evidence="9">The sequence shown here is derived from an EMBL/GenBank/DDBJ whole genome shotgun (WGS) entry which is preliminary data.</text>
</comment>
<feature type="transmembrane region" description="Helical" evidence="7">
    <location>
        <begin position="235"/>
        <end position="261"/>
    </location>
</feature>
<keyword evidence="2 7" id="KW-0813">Transport</keyword>
<organism evidence="9 10">
    <name type="scientific">Kribbella hippodromi</name>
    <dbReference type="NCBI Taxonomy" id="434347"/>
    <lineage>
        <taxon>Bacteria</taxon>
        <taxon>Bacillati</taxon>
        <taxon>Actinomycetota</taxon>
        <taxon>Actinomycetes</taxon>
        <taxon>Propionibacteriales</taxon>
        <taxon>Kribbellaceae</taxon>
        <taxon>Kribbella</taxon>
    </lineage>
</organism>
<accession>A0ABN2CR32</accession>
<protein>
    <submittedName>
        <fullName evidence="9">ABC transporter permease</fullName>
    </submittedName>
</protein>
<evidence type="ECO:0000256" key="3">
    <source>
        <dbReference type="ARBA" id="ARBA00022475"/>
    </source>
</evidence>
<evidence type="ECO:0000256" key="6">
    <source>
        <dbReference type="ARBA" id="ARBA00023136"/>
    </source>
</evidence>
<keyword evidence="4 7" id="KW-0812">Transmembrane</keyword>
<keyword evidence="6 7" id="KW-0472">Membrane</keyword>
<evidence type="ECO:0000259" key="8">
    <source>
        <dbReference type="PROSITE" id="PS50928"/>
    </source>
</evidence>
<evidence type="ECO:0000256" key="7">
    <source>
        <dbReference type="RuleBase" id="RU363032"/>
    </source>
</evidence>
<feature type="transmembrane region" description="Helical" evidence="7">
    <location>
        <begin position="99"/>
        <end position="122"/>
    </location>
</feature>
<keyword evidence="10" id="KW-1185">Reference proteome</keyword>
<evidence type="ECO:0000256" key="2">
    <source>
        <dbReference type="ARBA" id="ARBA00022448"/>
    </source>
</evidence>
<dbReference type="InterPro" id="IPR000515">
    <property type="entry name" value="MetI-like"/>
</dbReference>
<keyword evidence="5 7" id="KW-1133">Transmembrane helix</keyword>
<reference evidence="9 10" key="1">
    <citation type="journal article" date="2019" name="Int. J. Syst. Evol. Microbiol.">
        <title>The Global Catalogue of Microorganisms (GCM) 10K type strain sequencing project: providing services to taxonomists for standard genome sequencing and annotation.</title>
        <authorList>
            <consortium name="The Broad Institute Genomics Platform"/>
            <consortium name="The Broad Institute Genome Sequencing Center for Infectious Disease"/>
            <person name="Wu L."/>
            <person name="Ma J."/>
        </authorList>
    </citation>
    <scope>NUCLEOTIDE SEQUENCE [LARGE SCALE GENOMIC DNA]</scope>
    <source>
        <strain evidence="9 10">JCM 15572</strain>
    </source>
</reference>
<dbReference type="PANTHER" id="PTHR43163">
    <property type="entry name" value="DIPEPTIDE TRANSPORT SYSTEM PERMEASE PROTEIN DPPB-RELATED"/>
    <property type="match status" value="1"/>
</dbReference>
<evidence type="ECO:0000256" key="5">
    <source>
        <dbReference type="ARBA" id="ARBA00022989"/>
    </source>
</evidence>
<proteinExistence type="inferred from homology"/>
<name>A0ABN2CR32_9ACTN</name>
<dbReference type="Pfam" id="PF00528">
    <property type="entry name" value="BPD_transp_1"/>
    <property type="match status" value="1"/>
</dbReference>
<dbReference type="PROSITE" id="PS50928">
    <property type="entry name" value="ABC_TM1"/>
    <property type="match status" value="1"/>
</dbReference>
<dbReference type="Pfam" id="PF19300">
    <property type="entry name" value="BPD_transp_1_N"/>
    <property type="match status" value="1"/>
</dbReference>
<feature type="transmembrane region" description="Helical" evidence="7">
    <location>
        <begin position="181"/>
        <end position="200"/>
    </location>
</feature>
<evidence type="ECO:0000313" key="10">
    <source>
        <dbReference type="Proteomes" id="UP001501705"/>
    </source>
</evidence>
<feature type="domain" description="ABC transmembrane type-1" evidence="8">
    <location>
        <begin position="95"/>
        <end position="300"/>
    </location>
</feature>
<evidence type="ECO:0000256" key="4">
    <source>
        <dbReference type="ARBA" id="ARBA00022692"/>
    </source>
</evidence>
<evidence type="ECO:0000256" key="1">
    <source>
        <dbReference type="ARBA" id="ARBA00004651"/>
    </source>
</evidence>
<dbReference type="Proteomes" id="UP001501705">
    <property type="component" value="Unassembled WGS sequence"/>
</dbReference>
<dbReference type="InterPro" id="IPR035906">
    <property type="entry name" value="MetI-like_sf"/>
</dbReference>
<evidence type="ECO:0000313" key="9">
    <source>
        <dbReference type="EMBL" id="GAA1562060.1"/>
    </source>
</evidence>
<sequence length="322" mass="34036">MRWLLLRSLVLLAASALAGSVVVFLLLRLLGGDVATVILGRTATPQSLAELRSQLGLDRPGIVQYFTWLGDLVRGNLGQSYAAGYDISQQIQSRLGVTVALALGSMAVSSVVSVAAGSYAALQARKVRGAFVDLLTQLGMAVPTFWAGLVLVIIVSIHLGWLPASGYVPWSQDPGQTIRSLTLPVAALSIHVTAVLTRYVKSAMLDVLGQPYLRTAMAKGRTLPMAVLVHGVRNASVSIVTVGTLMLGGLLAGTVVIENVFNLPGLGSLLVSAIKGREALVVQSVAFVIVLMVLTLNFLMDIAYGVLDPRIRDAEKRGTNVE</sequence>
<keyword evidence="3" id="KW-1003">Cell membrane</keyword>
<dbReference type="PANTHER" id="PTHR43163:SF6">
    <property type="entry name" value="DIPEPTIDE TRANSPORT SYSTEM PERMEASE PROTEIN DPPB-RELATED"/>
    <property type="match status" value="1"/>
</dbReference>
<gene>
    <name evidence="9" type="ORF">GCM10009804_18490</name>
</gene>
<feature type="transmembrane region" description="Helical" evidence="7">
    <location>
        <begin position="134"/>
        <end position="161"/>
    </location>
</feature>
<dbReference type="SUPFAM" id="SSF161098">
    <property type="entry name" value="MetI-like"/>
    <property type="match status" value="1"/>
</dbReference>
<dbReference type="InterPro" id="IPR045621">
    <property type="entry name" value="BPD_transp_1_N"/>
</dbReference>